<sequence>MNQSTSNDTSSKLSTTSIHISKNWVLPERLKPGRKPVLRTGSDISNRNTSTTRSTGAQGSVVMRHQLARSLLGADPEPTVTIASITNVNDMKDDSNDGKVNNGDSAARRRKQNRDAQRAYRERKANRIHVLEDTVNDLKKDVEMWKLKFDTLFKEQQFTQDELKQTLEENINLSNQINFLQNELNQNSTITKDSISIIPSNKIENNSLNEMIQNFTPMKAIPLLKRTSKEKKCSGDGTSSCCKGKLKKQQDSIQIEKKNELPDMSVWTPGSCDNCKRDPTNKAFCQSIFKNNTNPLSNLPQFVKKSDTTTASSSSQKQLPASPVSLSNESNNNIITPNPSSSSGCCGNCPKKTKKEYIPITDTYQRIRKHMTSQTNNNLCISKLQNESNKEKNSTLINVLQKIATNIEVNGREIEINSIEHALNNLQQQ</sequence>
<proteinExistence type="predicted"/>
<dbReference type="Proteomes" id="UP000750334">
    <property type="component" value="Unassembled WGS sequence"/>
</dbReference>
<dbReference type="GO" id="GO:0001228">
    <property type="term" value="F:DNA-binding transcription activator activity, RNA polymerase II-specific"/>
    <property type="evidence" value="ECO:0007669"/>
    <property type="project" value="TreeGrafter"/>
</dbReference>
<reference evidence="8 9" key="1">
    <citation type="submission" date="2020-11" db="EMBL/GenBank/DDBJ databases">
        <title>Kefir isolates.</title>
        <authorList>
            <person name="Marcisauskas S."/>
            <person name="Kim Y."/>
            <person name="Blasche S."/>
        </authorList>
    </citation>
    <scope>NUCLEOTIDE SEQUENCE [LARGE SCALE GENOMIC DNA]</scope>
    <source>
        <strain evidence="8 9">OG2</strain>
    </source>
</reference>
<protein>
    <recommendedName>
        <fullName evidence="7">BZIP domain-containing protein</fullName>
    </recommendedName>
</protein>
<dbReference type="PROSITE" id="PS00036">
    <property type="entry name" value="BZIP_BASIC"/>
    <property type="match status" value="1"/>
</dbReference>
<dbReference type="InterPro" id="IPR046347">
    <property type="entry name" value="bZIP_sf"/>
</dbReference>
<dbReference type="CDD" id="cd14688">
    <property type="entry name" value="bZIP_YAP"/>
    <property type="match status" value="1"/>
</dbReference>
<dbReference type="SMART" id="SM00338">
    <property type="entry name" value="BRLZ"/>
    <property type="match status" value="1"/>
</dbReference>
<dbReference type="Pfam" id="PF10297">
    <property type="entry name" value="Hap4_Hap_bind"/>
    <property type="match status" value="1"/>
</dbReference>
<dbReference type="InterPro" id="IPR050936">
    <property type="entry name" value="AP-1-like"/>
</dbReference>
<organism evidence="8 9">
    <name type="scientific">Maudiozyma exigua</name>
    <name type="common">Yeast</name>
    <name type="synonym">Kazachstania exigua</name>
    <dbReference type="NCBI Taxonomy" id="34358"/>
    <lineage>
        <taxon>Eukaryota</taxon>
        <taxon>Fungi</taxon>
        <taxon>Dikarya</taxon>
        <taxon>Ascomycota</taxon>
        <taxon>Saccharomycotina</taxon>
        <taxon>Saccharomycetes</taxon>
        <taxon>Saccharomycetales</taxon>
        <taxon>Saccharomycetaceae</taxon>
        <taxon>Maudiozyma</taxon>
    </lineage>
</organism>
<dbReference type="PANTHER" id="PTHR40621:SF6">
    <property type="entry name" value="AP-1-LIKE TRANSCRIPTION FACTOR YAP1-RELATED"/>
    <property type="match status" value="1"/>
</dbReference>
<evidence type="ECO:0000256" key="5">
    <source>
        <dbReference type="SAM" id="Coils"/>
    </source>
</evidence>
<dbReference type="AlphaFoldDB" id="A0A9P6WBS3"/>
<keyword evidence="5" id="KW-0175">Coiled coil</keyword>
<evidence type="ECO:0000256" key="1">
    <source>
        <dbReference type="ARBA" id="ARBA00004123"/>
    </source>
</evidence>
<dbReference type="GO" id="GO:0000976">
    <property type="term" value="F:transcription cis-regulatory region binding"/>
    <property type="evidence" value="ECO:0007669"/>
    <property type="project" value="InterPro"/>
</dbReference>
<dbReference type="InterPro" id="IPR004827">
    <property type="entry name" value="bZIP"/>
</dbReference>
<feature type="compositionally biased region" description="Low complexity" evidence="6">
    <location>
        <begin position="327"/>
        <end position="343"/>
    </location>
</feature>
<accession>A0A9P6WBS3</accession>
<dbReference type="Gene3D" id="1.20.5.170">
    <property type="match status" value="1"/>
</dbReference>
<keyword evidence="9" id="KW-1185">Reference proteome</keyword>
<evidence type="ECO:0000313" key="9">
    <source>
        <dbReference type="Proteomes" id="UP000750334"/>
    </source>
</evidence>
<evidence type="ECO:0000313" key="8">
    <source>
        <dbReference type="EMBL" id="KAG0668664.1"/>
    </source>
</evidence>
<evidence type="ECO:0000256" key="3">
    <source>
        <dbReference type="ARBA" id="ARBA00023163"/>
    </source>
</evidence>
<evidence type="ECO:0000256" key="6">
    <source>
        <dbReference type="SAM" id="MobiDB-lite"/>
    </source>
</evidence>
<dbReference type="SUPFAM" id="SSF57959">
    <property type="entry name" value="Leucine zipper domain"/>
    <property type="match status" value="1"/>
</dbReference>
<comment type="subcellular location">
    <subcellularLocation>
        <location evidence="1">Nucleus</location>
    </subcellularLocation>
</comment>
<comment type="caution">
    <text evidence="8">The sequence shown here is derived from an EMBL/GenBank/DDBJ whole genome shotgun (WGS) entry which is preliminary data.</text>
</comment>
<feature type="region of interest" description="Disordered" evidence="6">
    <location>
        <begin position="296"/>
        <end position="343"/>
    </location>
</feature>
<name>A0A9P6WBS3_MAUEX</name>
<dbReference type="PANTHER" id="PTHR40621">
    <property type="entry name" value="TRANSCRIPTION FACTOR KAPC-RELATED"/>
    <property type="match status" value="1"/>
</dbReference>
<feature type="region of interest" description="Disordered" evidence="6">
    <location>
        <begin position="33"/>
        <end position="59"/>
    </location>
</feature>
<dbReference type="EMBL" id="PUHR01000061">
    <property type="protein sequence ID" value="KAG0668664.1"/>
    <property type="molecule type" value="Genomic_DNA"/>
</dbReference>
<dbReference type="OrthoDB" id="2285533at2759"/>
<evidence type="ECO:0000256" key="4">
    <source>
        <dbReference type="ARBA" id="ARBA00023242"/>
    </source>
</evidence>
<feature type="domain" description="BZIP" evidence="7">
    <location>
        <begin position="108"/>
        <end position="123"/>
    </location>
</feature>
<dbReference type="GO" id="GO:0090575">
    <property type="term" value="C:RNA polymerase II transcription regulator complex"/>
    <property type="evidence" value="ECO:0007669"/>
    <property type="project" value="TreeGrafter"/>
</dbReference>
<feature type="coiled-coil region" evidence="5">
    <location>
        <begin position="121"/>
        <end position="183"/>
    </location>
</feature>
<gene>
    <name evidence="8" type="ORF">C6P45_004505</name>
</gene>
<dbReference type="InterPro" id="IPR018287">
    <property type="entry name" value="Hap4_TF_heteromerisation"/>
</dbReference>
<keyword evidence="2" id="KW-0805">Transcription regulation</keyword>
<evidence type="ECO:0000259" key="7">
    <source>
        <dbReference type="PROSITE" id="PS00036"/>
    </source>
</evidence>
<feature type="compositionally biased region" description="Low complexity" evidence="6">
    <location>
        <begin position="45"/>
        <end position="55"/>
    </location>
</feature>
<feature type="region of interest" description="Disordered" evidence="6">
    <location>
        <begin position="89"/>
        <end position="120"/>
    </location>
</feature>
<keyword evidence="3" id="KW-0804">Transcription</keyword>
<keyword evidence="4" id="KW-0539">Nucleus</keyword>
<evidence type="ECO:0000256" key="2">
    <source>
        <dbReference type="ARBA" id="ARBA00023015"/>
    </source>
</evidence>